<dbReference type="SUPFAM" id="SSF51735">
    <property type="entry name" value="NAD(P)-binding Rossmann-fold domains"/>
    <property type="match status" value="1"/>
</dbReference>
<dbReference type="SUPFAM" id="SSF52283">
    <property type="entry name" value="Formate/glycerate dehydrogenase catalytic domain-like"/>
    <property type="match status" value="1"/>
</dbReference>
<proteinExistence type="inferred from homology"/>
<protein>
    <submittedName>
        <fullName evidence="7">D-3-phosphoglycerate dehydrogenase</fullName>
        <ecNumber evidence="7">1.1.1.95</ecNumber>
    </submittedName>
</protein>
<dbReference type="Pfam" id="PF00389">
    <property type="entry name" value="2-Hacid_dh"/>
    <property type="match status" value="1"/>
</dbReference>
<dbReference type="EMBL" id="JAGGLB010000033">
    <property type="protein sequence ID" value="MBP1995321.1"/>
    <property type="molecule type" value="Genomic_DNA"/>
</dbReference>
<dbReference type="InterPro" id="IPR006140">
    <property type="entry name" value="D-isomer_DH_NAD-bd"/>
</dbReference>
<keyword evidence="3" id="KW-0520">NAD</keyword>
<feature type="domain" description="D-isomer specific 2-hydroxyacid dehydrogenase catalytic" evidence="5">
    <location>
        <begin position="18"/>
        <end position="318"/>
    </location>
</feature>
<evidence type="ECO:0000259" key="5">
    <source>
        <dbReference type="Pfam" id="PF00389"/>
    </source>
</evidence>
<dbReference type="InterPro" id="IPR050418">
    <property type="entry name" value="D-iso_2-hydroxyacid_DH_PdxB"/>
</dbReference>
<feature type="domain" description="D-isomer specific 2-hydroxyacid dehydrogenase NAD-binding" evidence="6">
    <location>
        <begin position="110"/>
        <end position="286"/>
    </location>
</feature>
<organism evidence="7 8">
    <name type="scientific">Paenibacillus eucommiae</name>
    <dbReference type="NCBI Taxonomy" id="1355755"/>
    <lineage>
        <taxon>Bacteria</taxon>
        <taxon>Bacillati</taxon>
        <taxon>Bacillota</taxon>
        <taxon>Bacilli</taxon>
        <taxon>Bacillales</taxon>
        <taxon>Paenibacillaceae</taxon>
        <taxon>Paenibacillus</taxon>
    </lineage>
</organism>
<dbReference type="Pfam" id="PF02826">
    <property type="entry name" value="2-Hacid_dh_C"/>
    <property type="match status" value="1"/>
</dbReference>
<keyword evidence="8" id="KW-1185">Reference proteome</keyword>
<evidence type="ECO:0000259" key="6">
    <source>
        <dbReference type="Pfam" id="PF02826"/>
    </source>
</evidence>
<comment type="similarity">
    <text evidence="1 4">Belongs to the D-isomer specific 2-hydroxyacid dehydrogenase family.</text>
</comment>
<dbReference type="RefSeq" id="WP_209977134.1">
    <property type="nucleotide sequence ID" value="NZ_JAGGLB010000033.1"/>
</dbReference>
<dbReference type="CDD" id="cd05299">
    <property type="entry name" value="CtBP_dh"/>
    <property type="match status" value="1"/>
</dbReference>
<dbReference type="EC" id="1.1.1.95" evidence="7"/>
<evidence type="ECO:0000256" key="2">
    <source>
        <dbReference type="ARBA" id="ARBA00023002"/>
    </source>
</evidence>
<dbReference type="PANTHER" id="PTHR43761">
    <property type="entry name" value="D-ISOMER SPECIFIC 2-HYDROXYACID DEHYDROGENASE FAMILY PROTEIN (AFU_ORTHOLOGUE AFUA_1G13630)"/>
    <property type="match status" value="1"/>
</dbReference>
<accession>A0ABS4J8C3</accession>
<evidence type="ECO:0000256" key="4">
    <source>
        <dbReference type="RuleBase" id="RU003719"/>
    </source>
</evidence>
<evidence type="ECO:0000313" key="7">
    <source>
        <dbReference type="EMBL" id="MBP1995321.1"/>
    </source>
</evidence>
<dbReference type="Gene3D" id="3.40.50.720">
    <property type="entry name" value="NAD(P)-binding Rossmann-like Domain"/>
    <property type="match status" value="2"/>
</dbReference>
<dbReference type="InterPro" id="IPR043322">
    <property type="entry name" value="CtBP"/>
</dbReference>
<sequence length="323" mass="34875">MSGYRVVVTDHGFPDLQAEASALREVGAELSVYQCRNVLEVADAVREADAVLTQWAPMTAEAIAAMTHCKVIVRYGIGVDNVDLEAAGKRGIPVVNVPDYALEEVADHAMALLLSLARKLPQVTAKVRAGKWQTNPCRPMRSLRGQTLGLAGFGNIAHHVASRAQAFGMRVAAYDPFVPDEAFEAAGVLRVDFDRLLAASDAISVHLPLTAETHHLFRSETFARMKPDALLINTSRGGVVHSGDLAEALAAGRLGGAGLDVLEQEPVAADSPLITMPNVLLTSHCAWYTEDALERLKRFAALEVVRALQGQPLKHVVNRKWLP</sequence>
<comment type="caution">
    <text evidence="7">The sequence shown here is derived from an EMBL/GenBank/DDBJ whole genome shotgun (WGS) entry which is preliminary data.</text>
</comment>
<dbReference type="InterPro" id="IPR006139">
    <property type="entry name" value="D-isomer_2_OHA_DH_cat_dom"/>
</dbReference>
<dbReference type="PANTHER" id="PTHR43761:SF1">
    <property type="entry name" value="D-ISOMER SPECIFIC 2-HYDROXYACID DEHYDROGENASE CATALYTIC DOMAIN-CONTAINING PROTEIN-RELATED"/>
    <property type="match status" value="1"/>
</dbReference>
<reference evidence="7 8" key="1">
    <citation type="submission" date="2021-03" db="EMBL/GenBank/DDBJ databases">
        <title>Genomic Encyclopedia of Type Strains, Phase IV (KMG-IV): sequencing the most valuable type-strain genomes for metagenomic binning, comparative biology and taxonomic classification.</title>
        <authorList>
            <person name="Goeker M."/>
        </authorList>
    </citation>
    <scope>NUCLEOTIDE SEQUENCE [LARGE SCALE GENOMIC DNA]</scope>
    <source>
        <strain evidence="7 8">DSM 26048</strain>
    </source>
</reference>
<keyword evidence="2 4" id="KW-0560">Oxidoreductase</keyword>
<name>A0ABS4J8C3_9BACL</name>
<dbReference type="GO" id="GO:0004617">
    <property type="term" value="F:phosphoglycerate dehydrogenase activity"/>
    <property type="evidence" value="ECO:0007669"/>
    <property type="project" value="UniProtKB-EC"/>
</dbReference>
<gene>
    <name evidence="7" type="ORF">J2Z66_006963</name>
</gene>
<dbReference type="InterPro" id="IPR036291">
    <property type="entry name" value="NAD(P)-bd_dom_sf"/>
</dbReference>
<evidence type="ECO:0000256" key="1">
    <source>
        <dbReference type="ARBA" id="ARBA00005854"/>
    </source>
</evidence>
<evidence type="ECO:0000256" key="3">
    <source>
        <dbReference type="ARBA" id="ARBA00023027"/>
    </source>
</evidence>
<dbReference type="Proteomes" id="UP001519287">
    <property type="component" value="Unassembled WGS sequence"/>
</dbReference>
<evidence type="ECO:0000313" key="8">
    <source>
        <dbReference type="Proteomes" id="UP001519287"/>
    </source>
</evidence>